<protein>
    <submittedName>
        <fullName evidence="1">Uncharacterized protein</fullName>
    </submittedName>
</protein>
<keyword evidence="2" id="KW-1185">Reference proteome</keyword>
<dbReference type="EMBL" id="JAJA02000001">
    <property type="protein sequence ID" value="KWS03882.1"/>
    <property type="molecule type" value="Genomic_DNA"/>
</dbReference>
<accession>A0A108U7A7</accession>
<dbReference type="Proteomes" id="UP000023435">
    <property type="component" value="Unassembled WGS sequence"/>
</dbReference>
<gene>
    <name evidence="1" type="ORF">AZ78_1431</name>
</gene>
<proteinExistence type="predicted"/>
<dbReference type="AlphaFoldDB" id="A0A108U7A7"/>
<comment type="caution">
    <text evidence="1">The sequence shown here is derived from an EMBL/GenBank/DDBJ whole genome shotgun (WGS) entry which is preliminary data.</text>
</comment>
<reference evidence="1 2" key="1">
    <citation type="journal article" date="2014" name="Genome Announc.">
        <title>Draft Genome Sequence of Lysobacter capsici AZ78, a Bacterium Antagonistic to Plant-Pathogenic Oomycetes.</title>
        <authorList>
            <person name="Puopolo G."/>
            <person name="Sonego P."/>
            <person name="Engelen K."/>
            <person name="Pertot I."/>
        </authorList>
    </citation>
    <scope>NUCLEOTIDE SEQUENCE [LARGE SCALE GENOMIC DNA]</scope>
    <source>
        <strain evidence="1 2">AZ78</strain>
    </source>
</reference>
<organism evidence="1 2">
    <name type="scientific">Lysobacter capsici AZ78</name>
    <dbReference type="NCBI Taxonomy" id="1444315"/>
    <lineage>
        <taxon>Bacteria</taxon>
        <taxon>Pseudomonadati</taxon>
        <taxon>Pseudomonadota</taxon>
        <taxon>Gammaproteobacteria</taxon>
        <taxon>Lysobacterales</taxon>
        <taxon>Lysobacteraceae</taxon>
        <taxon>Lysobacter</taxon>
    </lineage>
</organism>
<sequence length="64" mass="6972">MGSGSDQADLRSIGLHRGPSLYPLDYILCRRGDLLSTDRRHIGGVGGRSRVLTQAGESRWSVFA</sequence>
<evidence type="ECO:0000313" key="2">
    <source>
        <dbReference type="Proteomes" id="UP000023435"/>
    </source>
</evidence>
<name>A0A108U7A7_9GAMM</name>
<evidence type="ECO:0000313" key="1">
    <source>
        <dbReference type="EMBL" id="KWS03882.1"/>
    </source>
</evidence>